<organism evidence="9 10">
    <name type="scientific">Anabas testudineus</name>
    <name type="common">Climbing perch</name>
    <name type="synonym">Anthias testudineus</name>
    <dbReference type="NCBI Taxonomy" id="64144"/>
    <lineage>
        <taxon>Eukaryota</taxon>
        <taxon>Metazoa</taxon>
        <taxon>Chordata</taxon>
        <taxon>Craniata</taxon>
        <taxon>Vertebrata</taxon>
        <taxon>Euteleostomi</taxon>
        <taxon>Actinopterygii</taxon>
        <taxon>Neopterygii</taxon>
        <taxon>Teleostei</taxon>
        <taxon>Neoteleostei</taxon>
        <taxon>Acanthomorphata</taxon>
        <taxon>Anabantaria</taxon>
        <taxon>Anabantiformes</taxon>
        <taxon>Anabantoidei</taxon>
        <taxon>Anabantidae</taxon>
        <taxon>Anabas</taxon>
    </lineage>
</organism>
<keyword evidence="3 6" id="KW-0472">Membrane</keyword>
<name>A0A3Q1JAY9_ANATE</name>
<evidence type="ECO:0000313" key="9">
    <source>
        <dbReference type="Ensembl" id="ENSATEP00000060256.1"/>
    </source>
</evidence>
<dbReference type="InterPro" id="IPR007110">
    <property type="entry name" value="Ig-like_dom"/>
</dbReference>
<dbReference type="OrthoDB" id="8963224at2759"/>
<dbReference type="InterPro" id="IPR015631">
    <property type="entry name" value="CD2/SLAM_rcpt"/>
</dbReference>
<reference evidence="9" key="2">
    <citation type="submission" date="2025-08" db="UniProtKB">
        <authorList>
            <consortium name="Ensembl"/>
        </authorList>
    </citation>
    <scope>IDENTIFICATION</scope>
</reference>
<dbReference type="PROSITE" id="PS50835">
    <property type="entry name" value="IG_LIKE"/>
    <property type="match status" value="1"/>
</dbReference>
<dbReference type="Proteomes" id="UP000265040">
    <property type="component" value="Chromosome 2"/>
</dbReference>
<dbReference type="InterPro" id="IPR013783">
    <property type="entry name" value="Ig-like_fold"/>
</dbReference>
<dbReference type="PANTHER" id="PTHR12080">
    <property type="entry name" value="SIGNALING LYMPHOCYTIC ACTIVATION MOLECULE"/>
    <property type="match status" value="1"/>
</dbReference>
<keyword evidence="4" id="KW-0325">Glycoprotein</keyword>
<keyword evidence="2 7" id="KW-0732">Signal</keyword>
<feature type="chain" id="PRO_5030080340" description="Ig-like domain-containing protein" evidence="7">
    <location>
        <begin position="29"/>
        <end position="389"/>
    </location>
</feature>
<dbReference type="GO" id="GO:0016020">
    <property type="term" value="C:membrane"/>
    <property type="evidence" value="ECO:0007669"/>
    <property type="project" value="UniProtKB-SubCell"/>
</dbReference>
<accession>A0A3Q1JAY9</accession>
<proteinExistence type="predicted"/>
<keyword evidence="6" id="KW-1133">Transmembrane helix</keyword>
<dbReference type="SUPFAM" id="SSF48726">
    <property type="entry name" value="Immunoglobulin"/>
    <property type="match status" value="2"/>
</dbReference>
<dbReference type="Gene3D" id="2.60.40.10">
    <property type="entry name" value="Immunoglobulins"/>
    <property type="match status" value="2"/>
</dbReference>
<dbReference type="PANTHER" id="PTHR12080:SF134">
    <property type="entry name" value="CD48 ANTIGEN"/>
    <property type="match status" value="1"/>
</dbReference>
<dbReference type="InParanoid" id="A0A3Q1JAY9"/>
<feature type="domain" description="Ig-like" evidence="8">
    <location>
        <begin position="137"/>
        <end position="213"/>
    </location>
</feature>
<evidence type="ECO:0000256" key="6">
    <source>
        <dbReference type="SAM" id="Phobius"/>
    </source>
</evidence>
<protein>
    <recommendedName>
        <fullName evidence="8">Ig-like domain-containing protein</fullName>
    </recommendedName>
</protein>
<evidence type="ECO:0000259" key="8">
    <source>
        <dbReference type="PROSITE" id="PS50835"/>
    </source>
</evidence>
<keyword evidence="10" id="KW-1185">Reference proteome</keyword>
<dbReference type="InterPro" id="IPR036179">
    <property type="entry name" value="Ig-like_dom_sf"/>
</dbReference>
<feature type="signal peptide" evidence="7">
    <location>
        <begin position="1"/>
        <end position="28"/>
    </location>
</feature>
<evidence type="ECO:0000256" key="2">
    <source>
        <dbReference type="ARBA" id="ARBA00022729"/>
    </source>
</evidence>
<dbReference type="STRING" id="64144.ENSATEP00000028334"/>
<evidence type="ECO:0000256" key="7">
    <source>
        <dbReference type="SAM" id="SignalP"/>
    </source>
</evidence>
<comment type="subcellular location">
    <subcellularLocation>
        <location evidence="1">Membrane</location>
    </subcellularLocation>
</comment>
<dbReference type="AlphaFoldDB" id="A0A3Q1JAY9"/>
<reference evidence="9" key="3">
    <citation type="submission" date="2025-09" db="UniProtKB">
        <authorList>
            <consortium name="Ensembl"/>
        </authorList>
    </citation>
    <scope>IDENTIFICATION</scope>
</reference>
<dbReference type="Ensembl" id="ENSATET00000051766.2">
    <property type="protein sequence ID" value="ENSATEP00000060256.1"/>
    <property type="gene ID" value="ENSATEG00000028016.2"/>
</dbReference>
<dbReference type="OMA" id="DIPNFQM"/>
<evidence type="ECO:0000256" key="1">
    <source>
        <dbReference type="ARBA" id="ARBA00004370"/>
    </source>
</evidence>
<keyword evidence="6" id="KW-0812">Transmembrane</keyword>
<evidence type="ECO:0000256" key="4">
    <source>
        <dbReference type="ARBA" id="ARBA00023180"/>
    </source>
</evidence>
<feature type="compositionally biased region" description="Basic residues" evidence="5">
    <location>
        <begin position="319"/>
        <end position="328"/>
    </location>
</feature>
<feature type="compositionally biased region" description="Basic and acidic residues" evidence="5">
    <location>
        <begin position="329"/>
        <end position="341"/>
    </location>
</feature>
<reference evidence="9" key="1">
    <citation type="submission" date="2021-04" db="EMBL/GenBank/DDBJ databases">
        <authorList>
            <consortium name="Wellcome Sanger Institute Data Sharing"/>
        </authorList>
    </citation>
    <scope>NUCLEOTIDE SEQUENCE [LARGE SCALE GENOMIC DNA]</scope>
</reference>
<sequence>MVRNTMKMATVSTITLLLLCCSVITSTASQVKCDYNVATDSSFTVPLGLVLDDSQTLKWWHNGNLVYHRKGKTKEGKLNIIIHTNEIDHTGSLKLTKLSKNHAGTYTPEVFDNDGIALHTEKLKSKHLCVFDLVPKPKIKVTCPNATSPKAKTSIQVTFTCEAGQEKDINIVWLKNNKVLPDKKTKVITQGAENVTTDSFSCNVSNAVSSEISKAEKQTCITAKSSFLFNELFGVQIWILIVCGGVVVVLLILIVIVCCVMNRRKKRMHLQDEEELRLGFSSEQHDHQFQHKHQHNHPPDHHPHHHHHHQQQPAGHTGPRQHRSRQHREHREQREQRHRGPELPPCHPQPSPRRPAQVPSPVAKDDEEQPPPLPQPRRQGPKTPRGDIM</sequence>
<feature type="compositionally biased region" description="Pro residues" evidence="5">
    <location>
        <begin position="342"/>
        <end position="353"/>
    </location>
</feature>
<evidence type="ECO:0000256" key="5">
    <source>
        <dbReference type="SAM" id="MobiDB-lite"/>
    </source>
</evidence>
<gene>
    <name evidence="9" type="primary">CD2</name>
</gene>
<evidence type="ECO:0000256" key="3">
    <source>
        <dbReference type="ARBA" id="ARBA00023136"/>
    </source>
</evidence>
<feature type="region of interest" description="Disordered" evidence="5">
    <location>
        <begin position="284"/>
        <end position="389"/>
    </location>
</feature>
<dbReference type="GeneTree" id="ENSGT00950000183302"/>
<feature type="transmembrane region" description="Helical" evidence="6">
    <location>
        <begin position="237"/>
        <end position="261"/>
    </location>
</feature>
<evidence type="ECO:0000313" key="10">
    <source>
        <dbReference type="Proteomes" id="UP000265040"/>
    </source>
</evidence>
<feature type="compositionally biased region" description="Basic residues" evidence="5">
    <location>
        <begin position="290"/>
        <end position="310"/>
    </location>
</feature>